<feature type="chain" id="PRO_5043632883" evidence="1">
    <location>
        <begin position="24"/>
        <end position="593"/>
    </location>
</feature>
<organism evidence="3 4">
    <name type="scientific">Segatella copri</name>
    <dbReference type="NCBI Taxonomy" id="165179"/>
    <lineage>
        <taxon>Bacteria</taxon>
        <taxon>Pseudomonadati</taxon>
        <taxon>Bacteroidota</taxon>
        <taxon>Bacteroidia</taxon>
        <taxon>Bacteroidales</taxon>
        <taxon>Prevotellaceae</taxon>
        <taxon>Segatella</taxon>
    </lineage>
</organism>
<feature type="signal peptide" evidence="1">
    <location>
        <begin position="1"/>
        <end position="23"/>
    </location>
</feature>
<protein>
    <submittedName>
        <fullName evidence="3">Mfa1 family fimbria major subunit</fullName>
    </submittedName>
</protein>
<evidence type="ECO:0000256" key="1">
    <source>
        <dbReference type="SAM" id="SignalP"/>
    </source>
</evidence>
<dbReference type="AlphaFoldDB" id="A0AAW4N4Y5"/>
<dbReference type="InterPro" id="IPR029140">
    <property type="entry name" value="Mfa1_C"/>
</dbReference>
<evidence type="ECO:0000259" key="2">
    <source>
        <dbReference type="Pfam" id="PF15495"/>
    </source>
</evidence>
<sequence>MKKTLLFSVALAGLMLGSCSSSDDLNGGGNNTGSNQSGNGYVAFNINLPSQAGGSSRANDDFNAGMKSEYDVKDATLLIFEGSSESTAQFKGAYTLNTAPWKDKGETDNITTTSATIVKQIDTPTSSDHCYALVVLNKNDVFTVDETAKTITLKGKTAAFSGTYKTFAESLSAENLTKNGFYMANAPLASKAGGATDPAGAEINTLANLDGKIKETESEAKSAPAQIYVERGVAKVTMQNTSTTPATVDGSTKSDGTSSVDFKITSWVLDNTNKKTYLVRSTDGFGDWTSLFSNSTSLLAANKYRFVGSNAVAANLYRTYFAKDANFDQTGNTAALTAGDLVTSTNPTFVDKFGNDNPQYCFENTFDVACQNDNMTTRVLIKAELNSGSTFYVINGDENTIYPIDEVKNEIKKYFLIENEAWIKANVTPATGKSEVNGDDLDVEITDAAGKVSITSITFKSGVTVSSSATVPTNYDEVLKRIGSIDEYKNGESYYFVRIKHFGDDMTPWNKDETTKPSASSIYPDAHQNENYLGRYGVLRNNWYDIAVEGVKGLGSATVPKVTIHTDDELKSYIAVKINVLSWAKRTQGAILH</sequence>
<proteinExistence type="predicted"/>
<dbReference type="Proteomes" id="UP001196765">
    <property type="component" value="Unassembled WGS sequence"/>
</dbReference>
<name>A0AAW4N4Y5_9BACT</name>
<feature type="domain" description="Minor fimbrium subunit Mfa1 C-terminal" evidence="2">
    <location>
        <begin position="527"/>
        <end position="588"/>
    </location>
</feature>
<dbReference type="GO" id="GO:0009418">
    <property type="term" value="C:pilus shaft"/>
    <property type="evidence" value="ECO:0007669"/>
    <property type="project" value="InterPro"/>
</dbReference>
<gene>
    <name evidence="3" type="ORF">KSW82_12990</name>
</gene>
<accession>A0AAW4N4Y5</accession>
<dbReference type="Pfam" id="PF15495">
    <property type="entry name" value="Fimbrillin_C"/>
    <property type="match status" value="1"/>
</dbReference>
<dbReference type="EMBL" id="JAHOEI010000063">
    <property type="protein sequence ID" value="MBV3388651.1"/>
    <property type="molecule type" value="Genomic_DNA"/>
</dbReference>
<evidence type="ECO:0000313" key="4">
    <source>
        <dbReference type="Proteomes" id="UP001196765"/>
    </source>
</evidence>
<dbReference type="RefSeq" id="WP_217744914.1">
    <property type="nucleotide sequence ID" value="NZ_JAHOEI010000063.1"/>
</dbReference>
<dbReference type="NCBIfam" id="NF038041">
    <property type="entry name" value="fim_Mfa1_fam"/>
    <property type="match status" value="1"/>
</dbReference>
<dbReference type="PROSITE" id="PS51257">
    <property type="entry name" value="PROKAR_LIPOPROTEIN"/>
    <property type="match status" value="1"/>
</dbReference>
<dbReference type="InterPro" id="IPR047786">
    <property type="entry name" value="Mfa1_fim"/>
</dbReference>
<reference evidence="3" key="1">
    <citation type="submission" date="2021-06" db="EMBL/GenBank/DDBJ databases">
        <title>Collection of gut derived symbiotic bacterial strains cultured from healthy donors.</title>
        <authorList>
            <person name="Lin H."/>
            <person name="Littmann E."/>
            <person name="Pamer E.G."/>
        </authorList>
    </citation>
    <scope>NUCLEOTIDE SEQUENCE</scope>
    <source>
        <strain evidence="3">MSK.21.74</strain>
    </source>
</reference>
<comment type="caution">
    <text evidence="3">The sequence shown here is derived from an EMBL/GenBank/DDBJ whole genome shotgun (WGS) entry which is preliminary data.</text>
</comment>
<keyword evidence="1" id="KW-0732">Signal</keyword>
<evidence type="ECO:0000313" key="3">
    <source>
        <dbReference type="EMBL" id="MBV3388651.1"/>
    </source>
</evidence>